<reference evidence="1 2" key="1">
    <citation type="submission" date="2019-05" db="EMBL/GenBank/DDBJ databases">
        <title>Another draft genome of Portunus trituberculatus and its Hox gene families provides insights of decapod evolution.</title>
        <authorList>
            <person name="Jeong J.-H."/>
            <person name="Song I."/>
            <person name="Kim S."/>
            <person name="Choi T."/>
            <person name="Kim D."/>
            <person name="Ryu S."/>
            <person name="Kim W."/>
        </authorList>
    </citation>
    <scope>NUCLEOTIDE SEQUENCE [LARGE SCALE GENOMIC DNA]</scope>
    <source>
        <tissue evidence="1">Muscle</tissue>
    </source>
</reference>
<organism evidence="1 2">
    <name type="scientific">Portunus trituberculatus</name>
    <name type="common">Swimming crab</name>
    <name type="synonym">Neptunus trituberculatus</name>
    <dbReference type="NCBI Taxonomy" id="210409"/>
    <lineage>
        <taxon>Eukaryota</taxon>
        <taxon>Metazoa</taxon>
        <taxon>Ecdysozoa</taxon>
        <taxon>Arthropoda</taxon>
        <taxon>Crustacea</taxon>
        <taxon>Multicrustacea</taxon>
        <taxon>Malacostraca</taxon>
        <taxon>Eumalacostraca</taxon>
        <taxon>Eucarida</taxon>
        <taxon>Decapoda</taxon>
        <taxon>Pleocyemata</taxon>
        <taxon>Brachyura</taxon>
        <taxon>Eubrachyura</taxon>
        <taxon>Portunoidea</taxon>
        <taxon>Portunidae</taxon>
        <taxon>Portuninae</taxon>
        <taxon>Portunus</taxon>
    </lineage>
</organism>
<gene>
    <name evidence="1" type="ORF">E2C01_051887</name>
</gene>
<keyword evidence="2" id="KW-1185">Reference proteome</keyword>
<sequence>MVMTVAYLRTASSSFWTLRLSFHHQSPTLVFPTTLPPCHPVTLASPFLFPHPHIHPGHTHPLLITTT</sequence>
<accession>A0A5B7GKW6</accession>
<dbReference type="Proteomes" id="UP000324222">
    <property type="component" value="Unassembled WGS sequence"/>
</dbReference>
<evidence type="ECO:0000313" key="2">
    <source>
        <dbReference type="Proteomes" id="UP000324222"/>
    </source>
</evidence>
<dbReference type="EMBL" id="VSRR010015168">
    <property type="protein sequence ID" value="MPC57897.1"/>
    <property type="molecule type" value="Genomic_DNA"/>
</dbReference>
<comment type="caution">
    <text evidence="1">The sequence shown here is derived from an EMBL/GenBank/DDBJ whole genome shotgun (WGS) entry which is preliminary data.</text>
</comment>
<dbReference type="AlphaFoldDB" id="A0A5B7GKW6"/>
<name>A0A5B7GKW6_PORTR</name>
<proteinExistence type="predicted"/>
<evidence type="ECO:0000313" key="1">
    <source>
        <dbReference type="EMBL" id="MPC57897.1"/>
    </source>
</evidence>
<protein>
    <submittedName>
        <fullName evidence="1">Uncharacterized protein</fullName>
    </submittedName>
</protein>